<name>A0A455SJY4_9CHLR</name>
<proteinExistence type="predicted"/>
<accession>A0A455SJY4</accession>
<gene>
    <name evidence="1" type="ORF">KTC_12060</name>
</gene>
<evidence type="ECO:0000313" key="1">
    <source>
        <dbReference type="EMBL" id="BBH86455.1"/>
    </source>
</evidence>
<reference evidence="1" key="1">
    <citation type="submission" date="2018-12" db="EMBL/GenBank/DDBJ databases">
        <title>Novel natural products biosynthetic potential of the class Ktedonobacteria.</title>
        <authorList>
            <person name="Zheng Y."/>
            <person name="Saitou A."/>
            <person name="Wang C.M."/>
            <person name="Toyoda A."/>
            <person name="Minakuchi Y."/>
            <person name="Sekiguchi Y."/>
            <person name="Ueda K."/>
            <person name="Takano H."/>
            <person name="Sakai Y."/>
            <person name="Yokota A."/>
            <person name="Yabe S."/>
        </authorList>
    </citation>
    <scope>NUCLEOTIDE SEQUENCE</scope>
    <source>
        <strain evidence="1">COM3</strain>
    </source>
</reference>
<dbReference type="AlphaFoldDB" id="A0A455SJY4"/>
<sequence length="63" mass="7072">MVIDPLLIKEIPERVLAICEAPLTSYASRVVWQQCWSSGQALTLSLLQSVPGFPGWSEEQWGR</sequence>
<dbReference type="EMBL" id="AP019376">
    <property type="protein sequence ID" value="BBH86455.1"/>
    <property type="molecule type" value="Genomic_DNA"/>
</dbReference>
<protein>
    <submittedName>
        <fullName evidence="1">Uncharacterized protein</fullName>
    </submittedName>
</protein>
<organism evidence="1">
    <name type="scientific">Thermosporothrix sp. COM3</name>
    <dbReference type="NCBI Taxonomy" id="2490863"/>
    <lineage>
        <taxon>Bacteria</taxon>
        <taxon>Bacillati</taxon>
        <taxon>Chloroflexota</taxon>
        <taxon>Ktedonobacteria</taxon>
        <taxon>Ktedonobacterales</taxon>
        <taxon>Thermosporotrichaceae</taxon>
        <taxon>Thermosporothrix</taxon>
    </lineage>
</organism>